<keyword evidence="11" id="KW-1185">Reference proteome</keyword>
<dbReference type="NCBIfam" id="TIGR02901">
    <property type="entry name" value="QoxD"/>
    <property type="match status" value="1"/>
</dbReference>
<dbReference type="EMBL" id="JAUSUB010000001">
    <property type="protein sequence ID" value="MDQ0268373.1"/>
    <property type="molecule type" value="Genomic_DNA"/>
</dbReference>
<sequence length="97" mass="10928">MMKELFPRKQVIGFIFSLVLTAVALLVYFMDMSFAVGMTILLVTAFIQAGLQLILFMHAGESEDKTTIYTSIYYGMAIAIITVLGTLLTLVWTYQFQ</sequence>
<evidence type="ECO:0000256" key="3">
    <source>
        <dbReference type="ARBA" id="ARBA00008079"/>
    </source>
</evidence>
<feature type="transmembrane region" description="Helical" evidence="9">
    <location>
        <begin position="36"/>
        <end position="60"/>
    </location>
</feature>
<evidence type="ECO:0000256" key="6">
    <source>
        <dbReference type="ARBA" id="ARBA00022989"/>
    </source>
</evidence>
<comment type="catalytic activity">
    <reaction evidence="1 9">
        <text>2 a quinol + O2 = 2 a quinone + 2 H2O</text>
        <dbReference type="Rhea" id="RHEA:55376"/>
        <dbReference type="ChEBI" id="CHEBI:15377"/>
        <dbReference type="ChEBI" id="CHEBI:15379"/>
        <dbReference type="ChEBI" id="CHEBI:24646"/>
        <dbReference type="ChEBI" id="CHEBI:132124"/>
    </reaction>
</comment>
<feature type="transmembrane region" description="Helical" evidence="9">
    <location>
        <begin position="12"/>
        <end position="30"/>
    </location>
</feature>
<organism evidence="10 11">
    <name type="scientific">Cytobacillus purgationiresistens</name>
    <dbReference type="NCBI Taxonomy" id="863449"/>
    <lineage>
        <taxon>Bacteria</taxon>
        <taxon>Bacillati</taxon>
        <taxon>Bacillota</taxon>
        <taxon>Bacilli</taxon>
        <taxon>Bacillales</taxon>
        <taxon>Bacillaceae</taxon>
        <taxon>Cytobacillus</taxon>
    </lineage>
</organism>
<dbReference type="InterPro" id="IPR050968">
    <property type="entry name" value="Cytochrome_c_oxidase_bac_sub4"/>
</dbReference>
<protein>
    <recommendedName>
        <fullName evidence="9">Quinol oxidase subunit 4</fullName>
        <ecNumber evidence="9">1.10.3.-</ecNumber>
    </recommendedName>
</protein>
<name>A0ABU0AAU4_9BACI</name>
<dbReference type="Pfam" id="PF03626">
    <property type="entry name" value="COX4_pro"/>
    <property type="match status" value="1"/>
</dbReference>
<evidence type="ECO:0000256" key="9">
    <source>
        <dbReference type="RuleBase" id="RU367153"/>
    </source>
</evidence>
<feature type="transmembrane region" description="Helical" evidence="9">
    <location>
        <begin position="72"/>
        <end position="94"/>
    </location>
</feature>
<dbReference type="Proteomes" id="UP001238088">
    <property type="component" value="Unassembled WGS sequence"/>
</dbReference>
<evidence type="ECO:0000313" key="11">
    <source>
        <dbReference type="Proteomes" id="UP001238088"/>
    </source>
</evidence>
<dbReference type="InterPro" id="IPR014250">
    <property type="entry name" value="QoxD"/>
</dbReference>
<comment type="similarity">
    <text evidence="3 9">Belongs to the cytochrome c oxidase bacterial subunit 4 family.</text>
</comment>
<comment type="caution">
    <text evidence="10">The sequence shown here is derived from an EMBL/GenBank/DDBJ whole genome shotgun (WGS) entry which is preliminary data.</text>
</comment>
<keyword evidence="6 9" id="KW-1133">Transmembrane helix</keyword>
<keyword evidence="7 9" id="KW-0560">Oxidoreductase</keyword>
<evidence type="ECO:0000313" key="10">
    <source>
        <dbReference type="EMBL" id="MDQ0268373.1"/>
    </source>
</evidence>
<comment type="function">
    <text evidence="9">Catalyzes quinol oxidation with the concomitant reduction of oxygen to water.</text>
</comment>
<comment type="subcellular location">
    <subcellularLocation>
        <location evidence="2 9">Cell membrane</location>
        <topology evidence="2 9">Multi-pass membrane protein</topology>
    </subcellularLocation>
</comment>
<reference evidence="10 11" key="1">
    <citation type="submission" date="2023-07" db="EMBL/GenBank/DDBJ databases">
        <title>Genomic Encyclopedia of Type Strains, Phase IV (KMG-IV): sequencing the most valuable type-strain genomes for metagenomic binning, comparative biology and taxonomic classification.</title>
        <authorList>
            <person name="Goeker M."/>
        </authorList>
    </citation>
    <scope>NUCLEOTIDE SEQUENCE [LARGE SCALE GENOMIC DNA]</scope>
    <source>
        <strain evidence="10 11">DSM 23494</strain>
    </source>
</reference>
<evidence type="ECO:0000256" key="2">
    <source>
        <dbReference type="ARBA" id="ARBA00004651"/>
    </source>
</evidence>
<keyword evidence="5 9" id="KW-0812">Transmembrane</keyword>
<accession>A0ABU0AAU4</accession>
<dbReference type="InterPro" id="IPR005171">
    <property type="entry name" value="Cyt_c_oxidase_su4_prok"/>
</dbReference>
<proteinExistence type="inferred from homology"/>
<gene>
    <name evidence="10" type="ORF">J2S17_000242</name>
</gene>
<evidence type="ECO:0000256" key="5">
    <source>
        <dbReference type="ARBA" id="ARBA00022692"/>
    </source>
</evidence>
<keyword evidence="8 9" id="KW-0472">Membrane</keyword>
<keyword evidence="4 9" id="KW-1003">Cell membrane</keyword>
<evidence type="ECO:0000256" key="4">
    <source>
        <dbReference type="ARBA" id="ARBA00022475"/>
    </source>
</evidence>
<dbReference type="EC" id="1.10.3.-" evidence="9"/>
<evidence type="ECO:0000256" key="1">
    <source>
        <dbReference type="ARBA" id="ARBA00000725"/>
    </source>
</evidence>
<dbReference type="PANTHER" id="PTHR36835:SF1">
    <property type="entry name" value="CYTOCHROME BO(3) UBIQUINOL OXIDASE SUBUNIT 4"/>
    <property type="match status" value="1"/>
</dbReference>
<evidence type="ECO:0000256" key="8">
    <source>
        <dbReference type="ARBA" id="ARBA00023136"/>
    </source>
</evidence>
<dbReference type="PANTHER" id="PTHR36835">
    <property type="entry name" value="CYTOCHROME BO(3) UBIQUINOL OXIDASE SUBUNIT 4"/>
    <property type="match status" value="1"/>
</dbReference>
<evidence type="ECO:0000256" key="7">
    <source>
        <dbReference type="ARBA" id="ARBA00023002"/>
    </source>
</evidence>